<dbReference type="AlphaFoldDB" id="B9TMT3"/>
<evidence type="ECO:0000313" key="2">
    <source>
        <dbReference type="Proteomes" id="UP000008311"/>
    </source>
</evidence>
<sequence>MAPTRSSVTGVYWIGDRCVPLYLYLHSTLMPAKHNSVVDSWFVKPSFSPRWGFGKTYRRVFYVNSRERRKKAIMRRRGVDLASVHARRTNFGFEGREIPFLVSSCL</sequence>
<accession>B9TMT3</accession>
<protein>
    <submittedName>
        <fullName evidence="1">Uncharacterized protein</fullName>
    </submittedName>
</protein>
<dbReference type="Proteomes" id="UP000008311">
    <property type="component" value="Unassembled WGS sequence"/>
</dbReference>
<dbReference type="InParanoid" id="B9TMT3"/>
<name>B9TMT3_RICCO</name>
<evidence type="ECO:0000313" key="1">
    <source>
        <dbReference type="EMBL" id="EEF22831.1"/>
    </source>
</evidence>
<gene>
    <name evidence="1" type="ORF">RCOM_1971070</name>
</gene>
<organism evidence="1 2">
    <name type="scientific">Ricinus communis</name>
    <name type="common">Castor bean</name>
    <dbReference type="NCBI Taxonomy" id="3988"/>
    <lineage>
        <taxon>Eukaryota</taxon>
        <taxon>Viridiplantae</taxon>
        <taxon>Streptophyta</taxon>
        <taxon>Embryophyta</taxon>
        <taxon>Tracheophyta</taxon>
        <taxon>Spermatophyta</taxon>
        <taxon>Magnoliopsida</taxon>
        <taxon>eudicotyledons</taxon>
        <taxon>Gunneridae</taxon>
        <taxon>Pentapetalae</taxon>
        <taxon>rosids</taxon>
        <taxon>fabids</taxon>
        <taxon>Malpighiales</taxon>
        <taxon>Euphorbiaceae</taxon>
        <taxon>Acalyphoideae</taxon>
        <taxon>Acalypheae</taxon>
        <taxon>Ricinus</taxon>
    </lineage>
</organism>
<dbReference type="EMBL" id="EQ990107">
    <property type="protein sequence ID" value="EEF22831.1"/>
    <property type="molecule type" value="Genomic_DNA"/>
</dbReference>
<keyword evidence="2" id="KW-1185">Reference proteome</keyword>
<reference evidence="2" key="1">
    <citation type="journal article" date="2010" name="Nat. Biotechnol.">
        <title>Draft genome sequence of the oilseed species Ricinus communis.</title>
        <authorList>
            <person name="Chan A.P."/>
            <person name="Crabtree J."/>
            <person name="Zhao Q."/>
            <person name="Lorenzi H."/>
            <person name="Orvis J."/>
            <person name="Puiu D."/>
            <person name="Melake-Berhan A."/>
            <person name="Jones K.M."/>
            <person name="Redman J."/>
            <person name="Chen G."/>
            <person name="Cahoon E.B."/>
            <person name="Gedil M."/>
            <person name="Stanke M."/>
            <person name="Haas B.J."/>
            <person name="Wortman J.R."/>
            <person name="Fraser-Liggett C.M."/>
            <person name="Ravel J."/>
            <person name="Rabinowicz P.D."/>
        </authorList>
    </citation>
    <scope>NUCLEOTIDE SEQUENCE [LARGE SCALE GENOMIC DNA]</scope>
    <source>
        <strain evidence="2">cv. Hale</strain>
    </source>
</reference>
<proteinExistence type="predicted"/>